<accession>A0A5D3AJR6</accession>
<feature type="non-terminal residue" evidence="1">
    <location>
        <position position="201"/>
    </location>
</feature>
<evidence type="ECO:0000313" key="1">
    <source>
        <dbReference type="EMBL" id="TYJ51062.1"/>
    </source>
</evidence>
<dbReference type="EMBL" id="NIDF01000562">
    <property type="protein sequence ID" value="TYJ51062.1"/>
    <property type="molecule type" value="Genomic_DNA"/>
</dbReference>
<dbReference type="Proteomes" id="UP000322245">
    <property type="component" value="Unassembled WGS sequence"/>
</dbReference>
<sequence>MTADQEIPTFITLSPNSAFPKSAPLSSSAALPISGSTSFSFASFGIPLFFAKLETHTRPACTSFSLTASLIKSPHSSSHTSPNPILDSRTFDYDLKVYGLEDKSVYVVEGGKPTEMEWIEWVQGRIVAWLSKRDEEVVKKQPRIYGGATAPLFFLRADGLMSEETAVEWRSWRKCLEKEVWHGLQSRVGVELVKARARTLW</sequence>
<evidence type="ECO:0000313" key="2">
    <source>
        <dbReference type="Proteomes" id="UP000322245"/>
    </source>
</evidence>
<proteinExistence type="predicted"/>
<dbReference type="AlphaFoldDB" id="A0A5D3AJR6"/>
<comment type="caution">
    <text evidence="1">The sequence shown here is derived from an EMBL/GenBank/DDBJ whole genome shotgun (WGS) entry which is preliminary data.</text>
</comment>
<reference evidence="1 2" key="1">
    <citation type="submission" date="2017-05" db="EMBL/GenBank/DDBJ databases">
        <title>The Genome Sequence of Tsuchiyaea wingfieldii DSM 27421.</title>
        <authorList>
            <person name="Cuomo C."/>
            <person name="Passer A."/>
            <person name="Billmyre B."/>
            <person name="Heitman J."/>
        </authorList>
    </citation>
    <scope>NUCLEOTIDE SEQUENCE [LARGE SCALE GENOMIC DNA]</scope>
    <source>
        <strain evidence="1 2">DSM 27421</strain>
    </source>
</reference>
<name>A0A5D3AJR6_9TREE</name>
<gene>
    <name evidence="1" type="ORF">B9479_008389</name>
</gene>
<protein>
    <submittedName>
        <fullName evidence="1">Uncharacterized protein</fullName>
    </submittedName>
</protein>
<keyword evidence="2" id="KW-1185">Reference proteome</keyword>
<organism evidence="1 2">
    <name type="scientific">Cryptococcus floricola</name>
    <dbReference type="NCBI Taxonomy" id="2591691"/>
    <lineage>
        <taxon>Eukaryota</taxon>
        <taxon>Fungi</taxon>
        <taxon>Dikarya</taxon>
        <taxon>Basidiomycota</taxon>
        <taxon>Agaricomycotina</taxon>
        <taxon>Tremellomycetes</taxon>
        <taxon>Tremellales</taxon>
        <taxon>Cryptococcaceae</taxon>
        <taxon>Cryptococcus</taxon>
    </lineage>
</organism>